<sequence>MVTCSYVIGSIITEALTCCIFRRNGLSNVGKTSLSPTETRLTAAEIT</sequence>
<gene>
    <name evidence="1" type="ORF">BTN49_2336</name>
</gene>
<proteinExistence type="predicted"/>
<name>A0A2A5T1Q3_9GAMM</name>
<comment type="caution">
    <text evidence="1">The sequence shown here is derived from an EMBL/GenBank/DDBJ whole genome shotgun (WGS) entry which is preliminary data.</text>
</comment>
<evidence type="ECO:0000313" key="2">
    <source>
        <dbReference type="Proteomes" id="UP000219020"/>
    </source>
</evidence>
<keyword evidence="2" id="KW-1185">Reference proteome</keyword>
<protein>
    <submittedName>
        <fullName evidence="1">Uncharacterized protein</fullName>
    </submittedName>
</protein>
<reference evidence="2" key="1">
    <citation type="submission" date="2017-04" db="EMBL/GenBank/DDBJ databases">
        <title>Genome evolution of the luminous symbionts of deep sea anglerfish.</title>
        <authorList>
            <person name="Hendry T.A."/>
        </authorList>
    </citation>
    <scope>NUCLEOTIDE SEQUENCE [LARGE SCALE GENOMIC DNA]</scope>
</reference>
<dbReference type="AlphaFoldDB" id="A0A2A5T1Q3"/>
<organism evidence="1 2">
    <name type="scientific">Candidatus Enterovibrio escicola</name>
    <dbReference type="NCBI Taxonomy" id="1927127"/>
    <lineage>
        <taxon>Bacteria</taxon>
        <taxon>Pseudomonadati</taxon>
        <taxon>Pseudomonadota</taxon>
        <taxon>Gammaproteobacteria</taxon>
        <taxon>Vibrionales</taxon>
        <taxon>Vibrionaceae</taxon>
        <taxon>Enterovibrio</taxon>
    </lineage>
</organism>
<accession>A0A2A5T1Q3</accession>
<evidence type="ECO:0000313" key="1">
    <source>
        <dbReference type="EMBL" id="PCS22071.1"/>
    </source>
</evidence>
<dbReference type="Proteomes" id="UP000219020">
    <property type="component" value="Unassembled WGS sequence"/>
</dbReference>
<dbReference type="EMBL" id="NBYY01000027">
    <property type="protein sequence ID" value="PCS22071.1"/>
    <property type="molecule type" value="Genomic_DNA"/>
</dbReference>